<dbReference type="GO" id="GO:0005737">
    <property type="term" value="C:cytoplasm"/>
    <property type="evidence" value="ECO:0007669"/>
    <property type="project" value="TreeGrafter"/>
</dbReference>
<dbReference type="Gene3D" id="1.20.5.1300">
    <property type="match status" value="1"/>
</dbReference>
<keyword evidence="4" id="KW-0862">Zinc</keyword>
<evidence type="ECO:0000256" key="3">
    <source>
        <dbReference type="ARBA" id="ARBA00022723"/>
    </source>
</evidence>
<reference evidence="11" key="1">
    <citation type="submission" date="2019-11" db="EMBL/GenBank/DDBJ databases">
        <title>Lipid analysis of CO2-rich subsurface aquifers suggests an autotrophy-based deep biosphere with lysolipids enriched in CPR bacteria.</title>
        <authorList>
            <person name="Probst A.J."/>
            <person name="Elling F.J."/>
            <person name="Castelle C.J."/>
            <person name="Zhu Q."/>
            <person name="Elvert M."/>
            <person name="Birarda G."/>
            <person name="Holman H.-Y."/>
            <person name="Lane K.R."/>
            <person name="Ladd B."/>
            <person name="Ryan M.C."/>
            <person name="Woyke T."/>
            <person name="Hinrichs K.-U."/>
            <person name="Banfield J.F."/>
        </authorList>
    </citation>
    <scope>NUCLEOTIDE SEQUENCE</scope>
    <source>
        <strain evidence="10">CG_2015-01_33_1645</strain>
        <strain evidence="11">CG_2015-04_33_537</strain>
    </source>
</reference>
<comment type="cofactor">
    <cofactor evidence="1">
        <name>Zn(2+)</name>
        <dbReference type="ChEBI" id="CHEBI:29105"/>
    </cofactor>
</comment>
<name>A0A8J7YWF8_9ARCH</name>
<evidence type="ECO:0000256" key="5">
    <source>
        <dbReference type="ARBA" id="ARBA00023002"/>
    </source>
</evidence>
<evidence type="ECO:0000256" key="2">
    <source>
        <dbReference type="ARBA" id="ARBA00010178"/>
    </source>
</evidence>
<dbReference type="Proteomes" id="UP000768163">
    <property type="component" value="Unassembled WGS sequence"/>
</dbReference>
<evidence type="ECO:0000256" key="6">
    <source>
        <dbReference type="PIRNR" id="PIRNR000099"/>
    </source>
</evidence>
<evidence type="ECO:0000313" key="11">
    <source>
        <dbReference type="EMBL" id="NCS91944.1"/>
    </source>
</evidence>
<dbReference type="GO" id="GO:0000105">
    <property type="term" value="P:L-histidine biosynthetic process"/>
    <property type="evidence" value="ECO:0007669"/>
    <property type="project" value="UniProtKB-UniRule"/>
</dbReference>
<dbReference type="SUPFAM" id="SSF53720">
    <property type="entry name" value="ALDH-like"/>
    <property type="match status" value="1"/>
</dbReference>
<dbReference type="PANTHER" id="PTHR21256">
    <property type="entry name" value="HISTIDINOL DEHYDROGENASE HDH"/>
    <property type="match status" value="1"/>
</dbReference>
<feature type="binding site" evidence="8">
    <location>
        <position position="131"/>
    </location>
    <ligand>
        <name>NAD(+)</name>
        <dbReference type="ChEBI" id="CHEBI:57540"/>
    </ligand>
</feature>
<dbReference type="GO" id="GO:0046872">
    <property type="term" value="F:metal ion binding"/>
    <property type="evidence" value="ECO:0007669"/>
    <property type="project" value="UniProtKB-KW"/>
</dbReference>
<dbReference type="FunFam" id="3.40.50.1980:FF:000001">
    <property type="entry name" value="Histidinol dehydrogenase"/>
    <property type="match status" value="1"/>
</dbReference>
<dbReference type="PRINTS" id="PR00083">
    <property type="entry name" value="HOLDHDRGNASE"/>
</dbReference>
<keyword evidence="6 8" id="KW-0520">NAD</keyword>
<comment type="caution">
    <text evidence="11">The sequence shown here is derived from an EMBL/GenBank/DDBJ whole genome shotgun (WGS) entry which is preliminary data.</text>
</comment>
<dbReference type="InterPro" id="IPR016161">
    <property type="entry name" value="Ald_DH/histidinol_DH"/>
</dbReference>
<accession>A0A8J7YWF8</accession>
<comment type="catalytic activity">
    <reaction evidence="6">
        <text>L-histidinol + 2 NAD(+) + H2O = L-histidine + 2 NADH + 3 H(+)</text>
        <dbReference type="Rhea" id="RHEA:20641"/>
        <dbReference type="ChEBI" id="CHEBI:15377"/>
        <dbReference type="ChEBI" id="CHEBI:15378"/>
        <dbReference type="ChEBI" id="CHEBI:57540"/>
        <dbReference type="ChEBI" id="CHEBI:57595"/>
        <dbReference type="ChEBI" id="CHEBI:57699"/>
        <dbReference type="ChEBI" id="CHEBI:57945"/>
        <dbReference type="EC" id="1.1.1.23"/>
    </reaction>
</comment>
<evidence type="ECO:0000256" key="7">
    <source>
        <dbReference type="PIRSR" id="PIRSR000099-1"/>
    </source>
</evidence>
<proteinExistence type="inferred from homology"/>
<dbReference type="GO" id="GO:0051287">
    <property type="term" value="F:NAD binding"/>
    <property type="evidence" value="ECO:0007669"/>
    <property type="project" value="InterPro"/>
</dbReference>
<keyword evidence="6" id="KW-0028">Amino-acid biosynthesis</keyword>
<dbReference type="UniPathway" id="UPA00031">
    <property type="reaction ID" value="UER00014"/>
</dbReference>
<dbReference type="Gene3D" id="3.40.50.1980">
    <property type="entry name" value="Nitrogenase molybdenum iron protein domain"/>
    <property type="match status" value="2"/>
</dbReference>
<dbReference type="EMBL" id="JAACVF010000168">
    <property type="protein sequence ID" value="NCN65575.1"/>
    <property type="molecule type" value="Genomic_DNA"/>
</dbReference>
<dbReference type="PANTHER" id="PTHR21256:SF2">
    <property type="entry name" value="HISTIDINE BIOSYNTHESIS TRIFUNCTIONAL PROTEIN"/>
    <property type="match status" value="1"/>
</dbReference>
<evidence type="ECO:0000256" key="8">
    <source>
        <dbReference type="PIRSR" id="PIRSR000099-2"/>
    </source>
</evidence>
<dbReference type="Proteomes" id="UP000738826">
    <property type="component" value="Unassembled WGS sequence"/>
</dbReference>
<feature type="active site" description="Proton acceptor" evidence="7">
    <location>
        <position position="331"/>
    </location>
</feature>
<evidence type="ECO:0000313" key="10">
    <source>
        <dbReference type="EMBL" id="NCN65575.1"/>
    </source>
</evidence>
<organism evidence="11 12">
    <name type="scientific">Candidatus Altarchaeum hamiconexum</name>
    <dbReference type="NCBI Taxonomy" id="1803513"/>
    <lineage>
        <taxon>Archaea</taxon>
        <taxon>Candidatus Altarchaeota</taxon>
        <taxon>Candidatus Altiarchaeia</taxon>
        <taxon>Candidatus Altarchaeales</taxon>
        <taxon>Candidatus Altarchaeaceae</taxon>
        <taxon>Candidatus Altarchaeum</taxon>
    </lineage>
</organism>
<dbReference type="InterPro" id="IPR012131">
    <property type="entry name" value="Hstdl_DH"/>
</dbReference>
<feature type="binding site" evidence="8">
    <location>
        <position position="191"/>
    </location>
    <ligand>
        <name>NAD(+)</name>
        <dbReference type="ChEBI" id="CHEBI:57540"/>
    </ligand>
</feature>
<feature type="binding site" evidence="8">
    <location>
        <position position="214"/>
    </location>
    <ligand>
        <name>NAD(+)</name>
        <dbReference type="ChEBI" id="CHEBI:57540"/>
    </ligand>
</feature>
<dbReference type="NCBIfam" id="TIGR00069">
    <property type="entry name" value="hisD"/>
    <property type="match status" value="1"/>
</dbReference>
<evidence type="ECO:0000313" key="12">
    <source>
        <dbReference type="Proteomes" id="UP000738826"/>
    </source>
</evidence>
<evidence type="ECO:0000256" key="4">
    <source>
        <dbReference type="ARBA" id="ARBA00022833"/>
    </source>
</evidence>
<keyword evidence="6" id="KW-0368">Histidine biosynthesis</keyword>
<gene>
    <name evidence="11" type="primary">hisD</name>
    <name evidence="11" type="ORF">GW779_06060</name>
    <name evidence="10" type="ORF">GW910_05920</name>
</gene>
<comment type="pathway">
    <text evidence="6">Amino-acid biosynthesis; L-histidine biosynthesis; L-histidine from 5-phospho-alpha-D-ribose 1-diphosphate: step 9/9.</text>
</comment>
<comment type="function">
    <text evidence="6">Catalyzes the sequential NAD-dependent oxidations of L-histidinol to L-histidinaldehyde and then to L-histidine.</text>
</comment>
<dbReference type="EMBL" id="JAACQH010000134">
    <property type="protein sequence ID" value="NCS91944.1"/>
    <property type="molecule type" value="Genomic_DNA"/>
</dbReference>
<comment type="similarity">
    <text evidence="2 6 9">Belongs to the histidinol dehydrogenase family.</text>
</comment>
<dbReference type="CDD" id="cd06572">
    <property type="entry name" value="Histidinol_dh"/>
    <property type="match status" value="1"/>
</dbReference>
<dbReference type="GO" id="GO:0004399">
    <property type="term" value="F:histidinol dehydrogenase activity"/>
    <property type="evidence" value="ECO:0007669"/>
    <property type="project" value="UniProtKB-UniRule"/>
</dbReference>
<sequence>MATVNIYKWNELGGEEKAKILNRSEIEIEEVMQKAKEILKDVKENGDDAIVKYCKKFDCVDLEPSDFKVSEYEIKEAYKNIDKNLLKAIKRANRNIKNFHAAQIPKDIEIEIERGVIAGRRTLPLESAGLYVPGGKAVYPSVMLMLSAPAKVAKVNNIIACTPARTKNLDPATIAAADLNNVTLYKIGGIQAIAAMAYGTETISKTDVIAGPGNPYVSAAQRIVATDAGVKISFPPGPSEGVVIADEFANSKFCAADMISEAEHGPDSAGIFVTYSERLAKEVRVHTELMIEKLPDVRKHYIEENLKKYSGIVLLNNLQQAIDFVNEYAPEHLVVACRNPRRLMRRIKNAGTICLGKWTPITAGNFMVGSNAILPTGKYGKIFSGISVDTFLKFPTYEILTRKGLKRIRNDLNLFCDFEGFPGHKNSVNVRF</sequence>
<evidence type="ECO:0000256" key="1">
    <source>
        <dbReference type="ARBA" id="ARBA00001947"/>
    </source>
</evidence>
<feature type="active site" description="Proton acceptor" evidence="7">
    <location>
        <position position="332"/>
    </location>
</feature>
<evidence type="ECO:0000256" key="9">
    <source>
        <dbReference type="RuleBase" id="RU004175"/>
    </source>
</evidence>
<dbReference type="PIRSF" id="PIRSF000099">
    <property type="entry name" value="Histidinol_dh"/>
    <property type="match status" value="1"/>
</dbReference>
<dbReference type="Pfam" id="PF00815">
    <property type="entry name" value="Histidinol_dh"/>
    <property type="match status" value="1"/>
</dbReference>
<keyword evidence="5 6" id="KW-0560">Oxidoreductase</keyword>
<keyword evidence="3" id="KW-0479">Metal-binding</keyword>
<dbReference type="AlphaFoldDB" id="A0A8J7YWF8"/>
<protein>
    <recommendedName>
        <fullName evidence="6">Histidinol dehydrogenase</fullName>
        <shortName evidence="6">HDH</shortName>
        <ecNumber evidence="6">1.1.1.23</ecNumber>
    </recommendedName>
</protein>
<dbReference type="InterPro" id="IPR022695">
    <property type="entry name" value="Histidinol_DH_monofunct"/>
</dbReference>
<dbReference type="EC" id="1.1.1.23" evidence="6"/>